<evidence type="ECO:0000256" key="3">
    <source>
        <dbReference type="ARBA" id="ARBA00023125"/>
    </source>
</evidence>
<protein>
    <submittedName>
        <fullName evidence="6">Transcriptional regulator of sorbose uptake and utilization genes</fullName>
    </submittedName>
</protein>
<keyword evidence="4" id="KW-0804">Transcription</keyword>
<proteinExistence type="inferred from homology"/>
<dbReference type="EMBL" id="FLDK01000026">
    <property type="protein sequence ID" value="SBH51534.1"/>
    <property type="molecule type" value="Genomic_DNA"/>
</dbReference>
<keyword evidence="3" id="KW-0238">DNA-binding</keyword>
<evidence type="ECO:0000259" key="5">
    <source>
        <dbReference type="Pfam" id="PF04198"/>
    </source>
</evidence>
<evidence type="ECO:0000313" key="6">
    <source>
        <dbReference type="EMBL" id="SBH51534.1"/>
    </source>
</evidence>
<evidence type="ECO:0000256" key="4">
    <source>
        <dbReference type="ARBA" id="ARBA00023163"/>
    </source>
</evidence>
<dbReference type="InterPro" id="IPR036388">
    <property type="entry name" value="WH-like_DNA-bd_sf"/>
</dbReference>
<comment type="similarity">
    <text evidence="1">Belongs to the SorC transcriptional regulatory family.</text>
</comment>
<dbReference type="InterPro" id="IPR037171">
    <property type="entry name" value="NagB/RpiA_transferase-like"/>
</dbReference>
<dbReference type="Pfam" id="PF04198">
    <property type="entry name" value="Sugar-bind"/>
    <property type="match status" value="1"/>
</dbReference>
<evidence type="ECO:0000313" key="7">
    <source>
        <dbReference type="Proteomes" id="UP000077826"/>
    </source>
</evidence>
<feature type="domain" description="Sugar-binding" evidence="5">
    <location>
        <begin position="73"/>
        <end position="321"/>
    </location>
</feature>
<dbReference type="InterPro" id="IPR007324">
    <property type="entry name" value="Sugar-bd_dom_put"/>
</dbReference>
<dbReference type="AlphaFoldDB" id="A0AAX2BYB3"/>
<dbReference type="Gene3D" id="3.40.50.1360">
    <property type="match status" value="1"/>
</dbReference>
<reference evidence="6 7" key="1">
    <citation type="submission" date="2016-04" db="EMBL/GenBank/DDBJ databases">
        <authorList>
            <consortium name="Pathogen Informatics"/>
        </authorList>
    </citation>
    <scope>NUCLEOTIDE SEQUENCE [LARGE SCALE GENOMIC DNA]</scope>
    <source>
        <strain evidence="7">k480</strain>
    </source>
</reference>
<accession>A0AAX2BYB3</accession>
<name>A0AAX2BYB3_KLEPN</name>
<dbReference type="GO" id="GO:0003677">
    <property type="term" value="F:DNA binding"/>
    <property type="evidence" value="ECO:0007669"/>
    <property type="project" value="UniProtKB-KW"/>
</dbReference>
<organism evidence="6 7">
    <name type="scientific">Klebsiella pneumoniae</name>
    <dbReference type="NCBI Taxonomy" id="573"/>
    <lineage>
        <taxon>Bacteria</taxon>
        <taxon>Pseudomonadati</taxon>
        <taxon>Pseudomonadota</taxon>
        <taxon>Gammaproteobacteria</taxon>
        <taxon>Enterobacterales</taxon>
        <taxon>Enterobacteriaceae</taxon>
        <taxon>Klebsiella/Raoultella group</taxon>
        <taxon>Klebsiella</taxon>
        <taxon>Klebsiella pneumoniae complex</taxon>
    </lineage>
</organism>
<evidence type="ECO:0000256" key="1">
    <source>
        <dbReference type="ARBA" id="ARBA00010466"/>
    </source>
</evidence>
<dbReference type="GO" id="GO:0030246">
    <property type="term" value="F:carbohydrate binding"/>
    <property type="evidence" value="ECO:0007669"/>
    <property type="project" value="InterPro"/>
</dbReference>
<dbReference type="InterPro" id="IPR051054">
    <property type="entry name" value="SorC_transcr_regulators"/>
</dbReference>
<dbReference type="SUPFAM" id="SSF100950">
    <property type="entry name" value="NagB/RpiA/CoA transferase-like"/>
    <property type="match status" value="1"/>
</dbReference>
<dbReference type="PANTHER" id="PTHR34294:SF1">
    <property type="entry name" value="TRANSCRIPTIONAL REGULATOR LSRR"/>
    <property type="match status" value="1"/>
</dbReference>
<sequence>MSKTIVNPRWQKSDPRYLYSLVVRRYFAEMKTKVEIAEELGVSRFKVARLIDDAIEQGYIKFVFPKQRELDEEMASNLCKKYQLKDAVVLPASETWSTQEQLNVKLGGITANYLSETLREGMKFGMAWGRVLSSTVSQLVSLPPLEVVQLSGVHPGIEFSQGPVDLIHKIAAISHGKAHPMYVPMWVDDESLAKKLSGDQAVLDTQKFYPEMDVVITGIGAWKTGSSSLCDIFPNSWRDSLISQDITADVCVTLVNSKGEIIDSPMSRLGFGITTEQLRTTKTLIGVAGGEEKYEGIVASLKSGLLNVLITDFDTAIRLLN</sequence>
<dbReference type="RefSeq" id="WP_023288326.1">
    <property type="nucleotide sequence ID" value="NZ_CAJCKY010000055.1"/>
</dbReference>
<comment type="caution">
    <text evidence="6">The sequence shown here is derived from an EMBL/GenBank/DDBJ whole genome shotgun (WGS) entry which is preliminary data.</text>
</comment>
<keyword evidence="2" id="KW-0805">Transcription regulation</keyword>
<dbReference type="Gene3D" id="1.10.10.10">
    <property type="entry name" value="Winged helix-like DNA-binding domain superfamily/Winged helix DNA-binding domain"/>
    <property type="match status" value="1"/>
</dbReference>
<dbReference type="Proteomes" id="UP000077826">
    <property type="component" value="Unassembled WGS sequence"/>
</dbReference>
<dbReference type="PANTHER" id="PTHR34294">
    <property type="entry name" value="TRANSCRIPTIONAL REGULATOR-RELATED"/>
    <property type="match status" value="1"/>
</dbReference>
<gene>
    <name evidence="6" type="primary">sorC_2</name>
    <name evidence="6" type="ORF">SAMEA2273558_05371</name>
</gene>
<evidence type="ECO:0000256" key="2">
    <source>
        <dbReference type="ARBA" id="ARBA00023015"/>
    </source>
</evidence>